<name>A0A9P0TAQ7_PIEBR</name>
<organism evidence="2 3">
    <name type="scientific">Pieris brassicae</name>
    <name type="common">White butterfly</name>
    <name type="synonym">Large white butterfly</name>
    <dbReference type="NCBI Taxonomy" id="7116"/>
    <lineage>
        <taxon>Eukaryota</taxon>
        <taxon>Metazoa</taxon>
        <taxon>Ecdysozoa</taxon>
        <taxon>Arthropoda</taxon>
        <taxon>Hexapoda</taxon>
        <taxon>Insecta</taxon>
        <taxon>Pterygota</taxon>
        <taxon>Neoptera</taxon>
        <taxon>Endopterygota</taxon>
        <taxon>Lepidoptera</taxon>
        <taxon>Glossata</taxon>
        <taxon>Ditrysia</taxon>
        <taxon>Papilionoidea</taxon>
        <taxon>Pieridae</taxon>
        <taxon>Pierinae</taxon>
        <taxon>Pieris</taxon>
    </lineage>
</organism>
<proteinExistence type="predicted"/>
<dbReference type="InterPro" id="IPR036610">
    <property type="entry name" value="PEBP-like_sf"/>
</dbReference>
<keyword evidence="1" id="KW-0732">Signal</keyword>
<dbReference type="SUPFAM" id="SSF49777">
    <property type="entry name" value="PEBP-like"/>
    <property type="match status" value="1"/>
</dbReference>
<dbReference type="Proteomes" id="UP001152562">
    <property type="component" value="Unassembled WGS sequence"/>
</dbReference>
<reference evidence="2" key="1">
    <citation type="submission" date="2022-05" db="EMBL/GenBank/DDBJ databases">
        <authorList>
            <person name="Okamura Y."/>
        </authorList>
    </citation>
    <scope>NUCLEOTIDE SEQUENCE</scope>
</reference>
<evidence type="ECO:0000313" key="2">
    <source>
        <dbReference type="EMBL" id="CAH4027968.1"/>
    </source>
</evidence>
<protein>
    <submittedName>
        <fullName evidence="2">Uncharacterized protein</fullName>
    </submittedName>
</protein>
<accession>A0A9P0TAQ7</accession>
<comment type="caution">
    <text evidence="2">The sequence shown here is derived from an EMBL/GenBank/DDBJ whole genome shotgun (WGS) entry which is preliminary data.</text>
</comment>
<gene>
    <name evidence="2" type="ORF">PIBRA_LOCUS4979</name>
</gene>
<feature type="signal peptide" evidence="1">
    <location>
        <begin position="1"/>
        <end position="18"/>
    </location>
</feature>
<sequence length="223" mass="24322">MRLLVILFVALGSYGVLGDYPLGFKRVLIKDVSACTCISSYQKAALKLSAPLAFKKFGISPQYMPIPPKDKLKGGFVTASVELGNYIDPLRTIDPAFISYPKGKESVNYTLILIDFDGHQANAPNARLLAINVNVPNSKNLIIGGDIAVPLISPVPSLGTGIHRIGGILYEQKAHIDPEQIEFLKLAKSRVIQLGQFTYTYNIKPEPLAGTFYTTEVKSCGKH</sequence>
<feature type="chain" id="PRO_5040181273" evidence="1">
    <location>
        <begin position="19"/>
        <end position="223"/>
    </location>
</feature>
<dbReference type="AlphaFoldDB" id="A0A9P0TAQ7"/>
<evidence type="ECO:0000313" key="3">
    <source>
        <dbReference type="Proteomes" id="UP001152562"/>
    </source>
</evidence>
<evidence type="ECO:0000256" key="1">
    <source>
        <dbReference type="SAM" id="SignalP"/>
    </source>
</evidence>
<keyword evidence="3" id="KW-1185">Reference proteome</keyword>
<dbReference type="Gene3D" id="3.90.280.10">
    <property type="entry name" value="PEBP-like"/>
    <property type="match status" value="1"/>
</dbReference>
<dbReference type="EMBL" id="CALOZG010000005">
    <property type="protein sequence ID" value="CAH4027968.1"/>
    <property type="molecule type" value="Genomic_DNA"/>
</dbReference>